<dbReference type="PANTHER" id="PTHR33602:SF1">
    <property type="entry name" value="REGULATORY PROTEIN RECX FAMILY PROTEIN"/>
    <property type="match status" value="1"/>
</dbReference>
<evidence type="ECO:0000256" key="2">
    <source>
        <dbReference type="ARBA" id="ARBA00009695"/>
    </source>
</evidence>
<comment type="similarity">
    <text evidence="2 5">Belongs to the RecX family.</text>
</comment>
<dbReference type="InterPro" id="IPR053925">
    <property type="entry name" value="RecX_HTH_3rd"/>
</dbReference>
<comment type="function">
    <text evidence="5">Modulates RecA activity.</text>
</comment>
<evidence type="ECO:0000259" key="7">
    <source>
        <dbReference type="Pfam" id="PF21981"/>
    </source>
</evidence>
<comment type="subcellular location">
    <subcellularLocation>
        <location evidence="1 5">Cytoplasm</location>
    </subcellularLocation>
</comment>
<dbReference type="Proteomes" id="UP001431449">
    <property type="component" value="Unassembled WGS sequence"/>
</dbReference>
<dbReference type="InterPro" id="IPR053924">
    <property type="entry name" value="RecX_HTH_2nd"/>
</dbReference>
<proteinExistence type="inferred from homology"/>
<evidence type="ECO:0000256" key="5">
    <source>
        <dbReference type="HAMAP-Rule" id="MF_01114"/>
    </source>
</evidence>
<evidence type="ECO:0000256" key="3">
    <source>
        <dbReference type="ARBA" id="ARBA00018111"/>
    </source>
</evidence>
<name>A0ABT0GFI0_9GAMM</name>
<dbReference type="Pfam" id="PF21982">
    <property type="entry name" value="RecX_HTH1"/>
    <property type="match status" value="1"/>
</dbReference>
<gene>
    <name evidence="5" type="primary">recX</name>
    <name evidence="9" type="ORF">M0G41_06400</name>
</gene>
<dbReference type="EMBL" id="JALNMH010000004">
    <property type="protein sequence ID" value="MCK7593296.1"/>
    <property type="molecule type" value="Genomic_DNA"/>
</dbReference>
<keyword evidence="4 5" id="KW-0963">Cytoplasm</keyword>
<protein>
    <recommendedName>
        <fullName evidence="3 5">Regulatory protein RecX</fullName>
    </recommendedName>
</protein>
<dbReference type="HAMAP" id="MF_01114">
    <property type="entry name" value="RecX"/>
    <property type="match status" value="1"/>
</dbReference>
<keyword evidence="10" id="KW-1185">Reference proteome</keyword>
<dbReference type="Pfam" id="PF02631">
    <property type="entry name" value="RecX_HTH2"/>
    <property type="match status" value="1"/>
</dbReference>
<evidence type="ECO:0000259" key="8">
    <source>
        <dbReference type="Pfam" id="PF21982"/>
    </source>
</evidence>
<dbReference type="PANTHER" id="PTHR33602">
    <property type="entry name" value="REGULATORY PROTEIN RECX FAMILY PROTEIN"/>
    <property type="match status" value="1"/>
</dbReference>
<dbReference type="Gene3D" id="1.10.10.10">
    <property type="entry name" value="Winged helix-like DNA-binding domain superfamily/Winged helix DNA-binding domain"/>
    <property type="match status" value="3"/>
</dbReference>
<feature type="domain" description="RecX second three-helical" evidence="6">
    <location>
        <begin position="54"/>
        <end position="94"/>
    </location>
</feature>
<feature type="domain" description="RecX first three-helical" evidence="8">
    <location>
        <begin position="10"/>
        <end position="47"/>
    </location>
</feature>
<dbReference type="InterPro" id="IPR003783">
    <property type="entry name" value="Regulatory_RecX"/>
</dbReference>
<evidence type="ECO:0000313" key="9">
    <source>
        <dbReference type="EMBL" id="MCK7593296.1"/>
    </source>
</evidence>
<dbReference type="RefSeq" id="WP_248206639.1">
    <property type="nucleotide sequence ID" value="NZ_JALNMH010000004.1"/>
</dbReference>
<dbReference type="InterPro" id="IPR053926">
    <property type="entry name" value="RecX_HTH_1st"/>
</dbReference>
<evidence type="ECO:0000256" key="4">
    <source>
        <dbReference type="ARBA" id="ARBA00022490"/>
    </source>
</evidence>
<evidence type="ECO:0000259" key="6">
    <source>
        <dbReference type="Pfam" id="PF02631"/>
    </source>
</evidence>
<accession>A0ABT0GFI0</accession>
<dbReference type="Pfam" id="PF21981">
    <property type="entry name" value="RecX_HTH3"/>
    <property type="match status" value="1"/>
</dbReference>
<reference evidence="9" key="1">
    <citation type="submission" date="2022-04" db="EMBL/GenBank/DDBJ databases">
        <title>Lysobacter sp. CAU 1642 isolated from sea sand.</title>
        <authorList>
            <person name="Kim W."/>
        </authorList>
    </citation>
    <scope>NUCLEOTIDE SEQUENCE</scope>
    <source>
        <strain evidence="9">CAU 1642</strain>
    </source>
</reference>
<sequence length="148" mass="16815">MPRAPRTPLQRAVGLLSRREHSRHELRRKLVQRGEEAEAVDQALDRLEQSGLQDERRFAESLLRQRVASGYGPRYIAAELATHQLPDALISQVLEAVEVDWQDQAADLVSRRFPQGLQDPSDRRRAAALLQRRGFDGETSRRAISAVQ</sequence>
<evidence type="ECO:0000313" key="10">
    <source>
        <dbReference type="Proteomes" id="UP001431449"/>
    </source>
</evidence>
<feature type="domain" description="RecX third three-helical" evidence="7">
    <location>
        <begin position="100"/>
        <end position="144"/>
    </location>
</feature>
<evidence type="ECO:0000256" key="1">
    <source>
        <dbReference type="ARBA" id="ARBA00004496"/>
    </source>
</evidence>
<dbReference type="InterPro" id="IPR036388">
    <property type="entry name" value="WH-like_DNA-bd_sf"/>
</dbReference>
<comment type="caution">
    <text evidence="9">The sequence shown here is derived from an EMBL/GenBank/DDBJ whole genome shotgun (WGS) entry which is preliminary data.</text>
</comment>
<organism evidence="9 10">
    <name type="scientific">Pseudomarimonas salicorniae</name>
    <dbReference type="NCBI Taxonomy" id="2933270"/>
    <lineage>
        <taxon>Bacteria</taxon>
        <taxon>Pseudomonadati</taxon>
        <taxon>Pseudomonadota</taxon>
        <taxon>Gammaproteobacteria</taxon>
        <taxon>Lysobacterales</taxon>
        <taxon>Lysobacteraceae</taxon>
        <taxon>Pseudomarimonas</taxon>
    </lineage>
</organism>